<reference evidence="1" key="1">
    <citation type="submission" date="2021-01" db="EMBL/GenBank/DDBJ databases">
        <authorList>
            <consortium name="Genoscope - CEA"/>
            <person name="William W."/>
        </authorList>
    </citation>
    <scope>NUCLEOTIDE SEQUENCE</scope>
</reference>
<evidence type="ECO:0000313" key="2">
    <source>
        <dbReference type="Proteomes" id="UP000689195"/>
    </source>
</evidence>
<organism evidence="1 2">
    <name type="scientific">Paramecium pentaurelia</name>
    <dbReference type="NCBI Taxonomy" id="43138"/>
    <lineage>
        <taxon>Eukaryota</taxon>
        <taxon>Sar</taxon>
        <taxon>Alveolata</taxon>
        <taxon>Ciliophora</taxon>
        <taxon>Intramacronucleata</taxon>
        <taxon>Oligohymenophorea</taxon>
        <taxon>Peniculida</taxon>
        <taxon>Parameciidae</taxon>
        <taxon>Paramecium</taxon>
    </lineage>
</organism>
<name>A0A8S1XLN9_9CILI</name>
<gene>
    <name evidence="1" type="ORF">PPENT_87.1.T1290004</name>
</gene>
<proteinExistence type="predicted"/>
<dbReference type="EMBL" id="CAJJDO010000129">
    <property type="protein sequence ID" value="CAD8201747.1"/>
    <property type="molecule type" value="Genomic_DNA"/>
</dbReference>
<comment type="caution">
    <text evidence="1">The sequence shown here is derived from an EMBL/GenBank/DDBJ whole genome shotgun (WGS) entry which is preliminary data.</text>
</comment>
<accession>A0A8S1XLN9</accession>
<sequence length="139" mass="16104">MQTLLNDTLIDSKNIANIEYHFESKNFDLRFLSITVDPYRQYNQTNKIQIACHFNDQSDPLIEHCFKFVDFCEGGWVVSDNLCLVGHIGGFCEECDMYDIRGQGNYLKNQLNTSCQDCKDAINSEFPFVLTSIFYCIQI</sequence>
<dbReference type="Proteomes" id="UP000689195">
    <property type="component" value="Unassembled WGS sequence"/>
</dbReference>
<dbReference type="AlphaFoldDB" id="A0A8S1XLN9"/>
<dbReference type="OrthoDB" id="77931at2759"/>
<keyword evidence="2" id="KW-1185">Reference proteome</keyword>
<protein>
    <submittedName>
        <fullName evidence="1">Uncharacterized protein</fullName>
    </submittedName>
</protein>
<evidence type="ECO:0000313" key="1">
    <source>
        <dbReference type="EMBL" id="CAD8201747.1"/>
    </source>
</evidence>